<comment type="pathway">
    <text evidence="7 8">Steroid metabolism; ergosterol biosynthesis.</text>
</comment>
<comment type="similarity">
    <text evidence="2 8">Belongs to the ERG2 family.</text>
</comment>
<dbReference type="Proteomes" id="UP001373714">
    <property type="component" value="Unassembled WGS sequence"/>
</dbReference>
<protein>
    <recommendedName>
        <fullName evidence="8">C-8 sterol isomerase</fullName>
        <ecNumber evidence="8">5.-.-.-</ecNumber>
    </recommendedName>
    <alternativeName>
        <fullName evidence="8">Delta-8--delta-7 sterol isomerase</fullName>
    </alternativeName>
</protein>
<organism evidence="9 10">
    <name type="scientific">Orbilia blumenaviensis</name>
    <dbReference type="NCBI Taxonomy" id="1796055"/>
    <lineage>
        <taxon>Eukaryota</taxon>
        <taxon>Fungi</taxon>
        <taxon>Dikarya</taxon>
        <taxon>Ascomycota</taxon>
        <taxon>Pezizomycotina</taxon>
        <taxon>Orbiliomycetes</taxon>
        <taxon>Orbiliales</taxon>
        <taxon>Orbiliaceae</taxon>
        <taxon>Orbilia</taxon>
    </lineage>
</organism>
<dbReference type="GO" id="GO:0005789">
    <property type="term" value="C:endoplasmic reticulum membrane"/>
    <property type="evidence" value="ECO:0007669"/>
    <property type="project" value="UniProtKB-SubCell"/>
</dbReference>
<dbReference type="EC" id="5.-.-.-" evidence="8"/>
<proteinExistence type="inferred from homology"/>
<evidence type="ECO:0000256" key="8">
    <source>
        <dbReference type="RuleBase" id="RU368083"/>
    </source>
</evidence>
<dbReference type="GO" id="GO:0016853">
    <property type="term" value="F:isomerase activity"/>
    <property type="evidence" value="ECO:0007669"/>
    <property type="project" value="UniProtKB-KW"/>
</dbReference>
<evidence type="ECO:0000256" key="7">
    <source>
        <dbReference type="ARBA" id="ARBA00029435"/>
    </source>
</evidence>
<evidence type="ECO:0000256" key="3">
    <source>
        <dbReference type="ARBA" id="ARBA00022692"/>
    </source>
</evidence>
<keyword evidence="9" id="KW-0413">Isomerase</keyword>
<name>A0AAV9UV72_9PEZI</name>
<reference evidence="9 10" key="1">
    <citation type="submission" date="2019-10" db="EMBL/GenBank/DDBJ databases">
        <authorList>
            <person name="Palmer J.M."/>
        </authorList>
    </citation>
    <scope>NUCLEOTIDE SEQUENCE [LARGE SCALE GENOMIC DNA]</scope>
    <source>
        <strain evidence="9 10">TWF730</strain>
    </source>
</reference>
<keyword evidence="3" id="KW-0812">Transmembrane</keyword>
<gene>
    <name evidence="9" type="primary">ERG2</name>
    <name evidence="9" type="ORF">TWF730_010667</name>
</gene>
<keyword evidence="4" id="KW-0256">Endoplasmic reticulum</keyword>
<evidence type="ECO:0000256" key="6">
    <source>
        <dbReference type="ARBA" id="ARBA00023136"/>
    </source>
</evidence>
<dbReference type="PANTHER" id="PTHR10868:SF1">
    <property type="entry name" value="SIGMA NON-OPIOID INTRACELLULAR RECEPTOR 1"/>
    <property type="match status" value="1"/>
</dbReference>
<dbReference type="InterPro" id="IPR006716">
    <property type="entry name" value="ERG2_sigma1_rcpt-like"/>
</dbReference>
<dbReference type="GO" id="GO:0006696">
    <property type="term" value="P:ergosterol biosynthetic process"/>
    <property type="evidence" value="ECO:0007669"/>
    <property type="project" value="TreeGrafter"/>
</dbReference>
<accession>A0AAV9UV72</accession>
<comment type="subcellular location">
    <subcellularLocation>
        <location evidence="1">Endoplasmic reticulum membrane</location>
    </subcellularLocation>
</comment>
<evidence type="ECO:0000313" key="9">
    <source>
        <dbReference type="EMBL" id="KAK6346341.1"/>
    </source>
</evidence>
<keyword evidence="10" id="KW-1185">Reference proteome</keyword>
<keyword evidence="5" id="KW-1133">Transmembrane helix</keyword>
<dbReference type="PANTHER" id="PTHR10868">
    <property type="entry name" value="SIGMA 1-TYPE OPIOID RECEPTOR-RELATED"/>
    <property type="match status" value="1"/>
</dbReference>
<evidence type="ECO:0000256" key="2">
    <source>
        <dbReference type="ARBA" id="ARBA00007141"/>
    </source>
</evidence>
<evidence type="ECO:0000256" key="4">
    <source>
        <dbReference type="ARBA" id="ARBA00022824"/>
    </source>
</evidence>
<evidence type="ECO:0000256" key="1">
    <source>
        <dbReference type="ARBA" id="ARBA00004586"/>
    </source>
</evidence>
<comment type="caution">
    <text evidence="9">The sequence shown here is derived from an EMBL/GenBank/DDBJ whole genome shotgun (WGS) entry which is preliminary data.</text>
</comment>
<evidence type="ECO:0000313" key="10">
    <source>
        <dbReference type="Proteomes" id="UP001373714"/>
    </source>
</evidence>
<comment type="function">
    <text evidence="8">Catalyzes the reaction which results in unsaturation at C-7 in the B ring of sterols.</text>
</comment>
<keyword evidence="6" id="KW-0472">Membrane</keyword>
<dbReference type="Pfam" id="PF04622">
    <property type="entry name" value="ERG2_Sigma1R"/>
    <property type="match status" value="1"/>
</dbReference>
<dbReference type="EMBL" id="JAVHNS010000008">
    <property type="protein sequence ID" value="KAK6346341.1"/>
    <property type="molecule type" value="Genomic_DNA"/>
</dbReference>
<sequence>MKFDAITLGRVFLYAFILWSAFDRYILPKLYVFDPVRLQEICKESIDLHGEESANYNRTLLFNDLAARLQKEYPKYVAEIRWDEWVFNNAGNAMGAMVLLHASVSEYLIIFGTPLGTEGHTGIHMADDYFTILTGQETFFYAGEVDTRVFKPGDQNHMRRGDKAQYALKGFALELAQGCIPCMLPFGFLEAVTSTMDYQSFGRTVWITARHMGQNLLQGKI</sequence>
<dbReference type="AlphaFoldDB" id="A0AAV9UV72"/>
<evidence type="ECO:0000256" key="5">
    <source>
        <dbReference type="ARBA" id="ARBA00022989"/>
    </source>
</evidence>